<evidence type="ECO:0000256" key="15">
    <source>
        <dbReference type="ARBA" id="ARBA00044899"/>
    </source>
</evidence>
<evidence type="ECO:0000256" key="4">
    <source>
        <dbReference type="ARBA" id="ARBA00022692"/>
    </source>
</evidence>
<organism evidence="27 28">
    <name type="scientific">Synchytrium microbalum</name>
    <dbReference type="NCBI Taxonomy" id="1806994"/>
    <lineage>
        <taxon>Eukaryota</taxon>
        <taxon>Fungi</taxon>
        <taxon>Fungi incertae sedis</taxon>
        <taxon>Chytridiomycota</taxon>
        <taxon>Chytridiomycota incertae sedis</taxon>
        <taxon>Chytridiomycetes</taxon>
        <taxon>Synchytriales</taxon>
        <taxon>Synchytriaceae</taxon>
        <taxon>Synchytrium</taxon>
    </lineage>
</organism>
<keyword evidence="3" id="KW-0813">Transport</keyword>
<dbReference type="Pfam" id="PF07690">
    <property type="entry name" value="MFS_1"/>
    <property type="match status" value="1"/>
</dbReference>
<evidence type="ECO:0000256" key="9">
    <source>
        <dbReference type="ARBA" id="ARBA00044878"/>
    </source>
</evidence>
<evidence type="ECO:0000256" key="5">
    <source>
        <dbReference type="ARBA" id="ARBA00022989"/>
    </source>
</evidence>
<evidence type="ECO:0000313" key="27">
    <source>
        <dbReference type="EMBL" id="TPX36637.1"/>
    </source>
</evidence>
<comment type="catalytic activity">
    <reaction evidence="15">
        <text>L-arginyl-L-alpha-amino acid(out) = L-arginyl-L-alpha-amino acid(in)</text>
        <dbReference type="Rhea" id="RHEA:79371"/>
        <dbReference type="ChEBI" id="CHEBI:84315"/>
    </reaction>
</comment>
<dbReference type="InterPro" id="IPR020846">
    <property type="entry name" value="MFS_dom"/>
</dbReference>
<keyword evidence="4 25" id="KW-0812">Transmembrane</keyword>
<evidence type="ECO:0000256" key="1">
    <source>
        <dbReference type="ARBA" id="ARBA00004155"/>
    </source>
</evidence>
<feature type="transmembrane region" description="Helical" evidence="25">
    <location>
        <begin position="172"/>
        <end position="193"/>
    </location>
</feature>
<comment type="function">
    <text evidence="23">Lysosomal dipeptide uniporter that selectively exports lysine, arginine or histidine-containing dipeptides with a net positive charge from the lysosome lumen into the cytosol. Could play a role in a specific type of protein O-glycosylation indirectly regulating macrophages migration and tissue invasion. Also essential for liver homeostasis.</text>
</comment>
<comment type="catalytic activity">
    <reaction evidence="19">
        <text>L-alanyl-L-lysine(out) = L-alanyl-L-lysine(in)</text>
        <dbReference type="Rhea" id="RHEA:79415"/>
        <dbReference type="ChEBI" id="CHEBI:192470"/>
    </reaction>
</comment>
<comment type="subunit">
    <text evidence="24">Homodimer. Interacts with lysosomal protein GLMP (via lumenal domain); the interaction starts while both proteins are still in the endoplasmic reticulum and is required for stabilization of MFSD1 in lysosomes but has no direct effect on its targeting to lysosomes or transporter activity.</text>
</comment>
<dbReference type="PANTHER" id="PTHR23512:SF3">
    <property type="entry name" value="MAJOR FACILITATOR SUPERFAMILY DOMAIN-CONTAINING PROTEIN 1"/>
    <property type="match status" value="1"/>
</dbReference>
<comment type="subcellular location">
    <subcellularLocation>
        <location evidence="1">Lysosome membrane</location>
        <topology evidence="1">Multi-pass membrane protein</topology>
    </subcellularLocation>
</comment>
<dbReference type="GO" id="GO:0022857">
    <property type="term" value="F:transmembrane transporter activity"/>
    <property type="evidence" value="ECO:0007669"/>
    <property type="project" value="InterPro"/>
</dbReference>
<comment type="catalytic activity">
    <reaction evidence="8">
        <text>L-lysyl-L-alanine(out) = L-lysyl-L-alanine(in)</text>
        <dbReference type="Rhea" id="RHEA:79399"/>
        <dbReference type="ChEBI" id="CHEBI:229954"/>
    </reaction>
</comment>
<accession>A0A507C6H3</accession>
<evidence type="ECO:0000256" key="11">
    <source>
        <dbReference type="ARBA" id="ARBA00044884"/>
    </source>
</evidence>
<comment type="catalytic activity">
    <reaction evidence="18">
        <text>L-histidyl-L-alpha-amino acid(out) = L-histidyl-L-alpha-amino acid(in)</text>
        <dbReference type="Rhea" id="RHEA:79379"/>
        <dbReference type="ChEBI" id="CHEBI:229964"/>
    </reaction>
</comment>
<feature type="transmembrane region" description="Helical" evidence="25">
    <location>
        <begin position="374"/>
        <end position="393"/>
    </location>
</feature>
<evidence type="ECO:0000256" key="16">
    <source>
        <dbReference type="ARBA" id="ARBA00044900"/>
    </source>
</evidence>
<comment type="catalytic activity">
    <reaction evidence="17">
        <text>L-arginyl-glycine(out) = L-arginyl-glycine(in)</text>
        <dbReference type="Rhea" id="RHEA:79391"/>
        <dbReference type="ChEBI" id="CHEBI:229955"/>
    </reaction>
</comment>
<evidence type="ECO:0000256" key="20">
    <source>
        <dbReference type="ARBA" id="ARBA00044924"/>
    </source>
</evidence>
<dbReference type="RefSeq" id="XP_031026851.1">
    <property type="nucleotide sequence ID" value="XM_031167232.1"/>
</dbReference>
<feature type="transmembrane region" description="Helical" evidence="25">
    <location>
        <begin position="315"/>
        <end position="335"/>
    </location>
</feature>
<evidence type="ECO:0000256" key="24">
    <source>
        <dbReference type="ARBA" id="ARBA00046376"/>
    </source>
</evidence>
<feature type="transmembrane region" description="Helical" evidence="25">
    <location>
        <begin position="7"/>
        <end position="25"/>
    </location>
</feature>
<evidence type="ECO:0000256" key="3">
    <source>
        <dbReference type="ARBA" id="ARBA00022448"/>
    </source>
</evidence>
<keyword evidence="28" id="KW-1185">Reference proteome</keyword>
<dbReference type="AlphaFoldDB" id="A0A507C6H3"/>
<keyword evidence="6 25" id="KW-0472">Membrane</keyword>
<proteinExistence type="inferred from homology"/>
<protein>
    <recommendedName>
        <fullName evidence="21">Lysosomal dipeptide transporter MFSD1</fullName>
    </recommendedName>
    <alternativeName>
        <fullName evidence="22">Major facilitator superfamily domain-containing protein 1</fullName>
    </alternativeName>
</protein>
<comment type="catalytic activity">
    <reaction evidence="11">
        <text>L-alpha-aminoacyl-L-histidine(out) = L-alpha-aminoacyl-L-histidine(in)</text>
        <dbReference type="Rhea" id="RHEA:79375"/>
        <dbReference type="ChEBI" id="CHEBI:229967"/>
    </reaction>
</comment>
<comment type="caution">
    <text evidence="27">The sequence shown here is derived from an EMBL/GenBank/DDBJ whole genome shotgun (WGS) entry which is preliminary data.</text>
</comment>
<dbReference type="Proteomes" id="UP000319731">
    <property type="component" value="Unassembled WGS sequence"/>
</dbReference>
<evidence type="ECO:0000313" key="28">
    <source>
        <dbReference type="Proteomes" id="UP000319731"/>
    </source>
</evidence>
<comment type="similarity">
    <text evidence="2">Belongs to the major facilitator superfamily.</text>
</comment>
<dbReference type="InterPro" id="IPR052187">
    <property type="entry name" value="MFSD1"/>
</dbReference>
<reference evidence="27 28" key="1">
    <citation type="journal article" date="2019" name="Sci. Rep.">
        <title>Comparative genomics of chytrid fungi reveal insights into the obligate biotrophic and pathogenic lifestyle of Synchytrium endobioticum.</title>
        <authorList>
            <person name="van de Vossenberg B.T.L.H."/>
            <person name="Warris S."/>
            <person name="Nguyen H.D.T."/>
            <person name="van Gent-Pelzer M.P.E."/>
            <person name="Joly D.L."/>
            <person name="van de Geest H.C."/>
            <person name="Bonants P.J.M."/>
            <person name="Smith D.S."/>
            <person name="Levesque C.A."/>
            <person name="van der Lee T.A.J."/>
        </authorList>
    </citation>
    <scope>NUCLEOTIDE SEQUENCE [LARGE SCALE GENOMIC DNA]</scope>
    <source>
        <strain evidence="27 28">JEL517</strain>
    </source>
</reference>
<dbReference type="PANTHER" id="PTHR23512">
    <property type="entry name" value="MAJOR FACILITATOR SUPERFAMILY DOMAIN-CONTAINING PROTEIN 1"/>
    <property type="match status" value="1"/>
</dbReference>
<evidence type="ECO:0000256" key="23">
    <source>
        <dbReference type="ARBA" id="ARBA00045709"/>
    </source>
</evidence>
<evidence type="ECO:0000256" key="2">
    <source>
        <dbReference type="ARBA" id="ARBA00008335"/>
    </source>
</evidence>
<dbReference type="SUPFAM" id="SSF103473">
    <property type="entry name" value="MFS general substrate transporter"/>
    <property type="match status" value="1"/>
</dbReference>
<evidence type="ECO:0000256" key="8">
    <source>
        <dbReference type="ARBA" id="ARBA00044876"/>
    </source>
</evidence>
<dbReference type="Gene3D" id="1.20.1250.20">
    <property type="entry name" value="MFS general substrate transporter like domains"/>
    <property type="match status" value="2"/>
</dbReference>
<dbReference type="EMBL" id="QEAO01000004">
    <property type="protein sequence ID" value="TPX36637.1"/>
    <property type="molecule type" value="Genomic_DNA"/>
</dbReference>
<dbReference type="OrthoDB" id="424834at2759"/>
<feature type="transmembrane region" description="Helical" evidence="25">
    <location>
        <begin position="52"/>
        <end position="72"/>
    </location>
</feature>
<gene>
    <name evidence="27" type="ORF">SmJEL517_g01304</name>
</gene>
<evidence type="ECO:0000256" key="14">
    <source>
        <dbReference type="ARBA" id="ARBA00044898"/>
    </source>
</evidence>
<feature type="transmembrane region" description="Helical" evidence="25">
    <location>
        <begin position="277"/>
        <end position="295"/>
    </location>
</feature>
<feature type="transmembrane region" description="Helical" evidence="25">
    <location>
        <begin position="79"/>
        <end position="98"/>
    </location>
</feature>
<evidence type="ECO:0000256" key="17">
    <source>
        <dbReference type="ARBA" id="ARBA00044903"/>
    </source>
</evidence>
<dbReference type="PROSITE" id="PS50850">
    <property type="entry name" value="MFS"/>
    <property type="match status" value="1"/>
</dbReference>
<evidence type="ECO:0000259" key="26">
    <source>
        <dbReference type="PROSITE" id="PS50850"/>
    </source>
</evidence>
<name>A0A507C6H3_9FUNG</name>
<evidence type="ECO:0000256" key="12">
    <source>
        <dbReference type="ARBA" id="ARBA00044891"/>
    </source>
</evidence>
<evidence type="ECO:0000256" key="19">
    <source>
        <dbReference type="ARBA" id="ARBA00044919"/>
    </source>
</evidence>
<feature type="transmembrane region" description="Helical" evidence="25">
    <location>
        <begin position="434"/>
        <end position="453"/>
    </location>
</feature>
<evidence type="ECO:0000256" key="22">
    <source>
        <dbReference type="ARBA" id="ARBA00045018"/>
    </source>
</evidence>
<comment type="catalytic activity">
    <reaction evidence="10">
        <text>L-alpha-aminoacyl-L-arginine(out) = L-alpha-aminoacyl-L-arginine(in)</text>
        <dbReference type="Rhea" id="RHEA:79367"/>
        <dbReference type="ChEBI" id="CHEBI:229968"/>
    </reaction>
</comment>
<dbReference type="InterPro" id="IPR011701">
    <property type="entry name" value="MFS"/>
</dbReference>
<dbReference type="GeneID" id="42002529"/>
<evidence type="ECO:0000256" key="21">
    <source>
        <dbReference type="ARBA" id="ARBA00044985"/>
    </source>
</evidence>
<evidence type="ECO:0000256" key="10">
    <source>
        <dbReference type="ARBA" id="ARBA00044881"/>
    </source>
</evidence>
<feature type="domain" description="Major facilitator superfamily (MFS) profile" evidence="26">
    <location>
        <begin position="12"/>
        <end position="457"/>
    </location>
</feature>
<evidence type="ECO:0000256" key="13">
    <source>
        <dbReference type="ARBA" id="ARBA00044893"/>
    </source>
</evidence>
<comment type="catalytic activity">
    <reaction evidence="13">
        <text>L-alpha-aminoacyl-L-lysine(out) = L-alpha-aminoacyl-L-lysine(in)</text>
        <dbReference type="Rhea" id="RHEA:79383"/>
        <dbReference type="ChEBI" id="CHEBI:229966"/>
    </reaction>
</comment>
<dbReference type="STRING" id="1806994.A0A507C6H3"/>
<evidence type="ECO:0000256" key="25">
    <source>
        <dbReference type="SAM" id="Phobius"/>
    </source>
</evidence>
<dbReference type="InterPro" id="IPR036259">
    <property type="entry name" value="MFS_trans_sf"/>
</dbReference>
<comment type="catalytic activity">
    <reaction evidence="9">
        <text>L-histidyl-glycine(out) = L-histidyl-glycine(in)</text>
        <dbReference type="Rhea" id="RHEA:79395"/>
        <dbReference type="ChEBI" id="CHEBI:229957"/>
    </reaction>
</comment>
<feature type="transmembrane region" description="Helical" evidence="25">
    <location>
        <begin position="400"/>
        <end position="422"/>
    </location>
</feature>
<comment type="catalytic activity">
    <reaction evidence="12">
        <text>L-lysyl-L-alpha-amino acid(out) = L-lysyl-L-alpha-amino acid(in)</text>
        <dbReference type="Rhea" id="RHEA:79387"/>
        <dbReference type="ChEBI" id="CHEBI:229965"/>
    </reaction>
</comment>
<evidence type="ECO:0000256" key="18">
    <source>
        <dbReference type="ARBA" id="ARBA00044912"/>
    </source>
</evidence>
<evidence type="ECO:0000256" key="7">
    <source>
        <dbReference type="ARBA" id="ARBA00023228"/>
    </source>
</evidence>
<feature type="transmembrane region" description="Helical" evidence="25">
    <location>
        <begin position="347"/>
        <end position="368"/>
    </location>
</feature>
<comment type="catalytic activity">
    <reaction evidence="14">
        <text>L-aspartyl-L-lysine(out) = L-aspartyl-L-lysine(in)</text>
        <dbReference type="Rhea" id="RHEA:79411"/>
        <dbReference type="ChEBI" id="CHEBI:229953"/>
    </reaction>
</comment>
<keyword evidence="7" id="KW-0458">Lysosome</keyword>
<comment type="catalytic activity">
    <reaction evidence="16">
        <text>L-lysyl-L-lysine(out) = L-lysyl-L-lysine(in)</text>
        <dbReference type="Rhea" id="RHEA:79403"/>
        <dbReference type="ChEBI" id="CHEBI:229956"/>
    </reaction>
</comment>
<keyword evidence="5 25" id="KW-1133">Transmembrane helix</keyword>
<evidence type="ECO:0000256" key="6">
    <source>
        <dbReference type="ARBA" id="ARBA00023136"/>
    </source>
</evidence>
<sequence length="549" mass="59991">MIAISRHYLCLFFVCILLAGNYYAYDTPSSLNVPLREHLGSDYDTWQWQINLLYSVYSLPNIFLPLIGGFLIDRLGTTTMLLVFSALVCLGQALFAFGVSSKSFAIMLAGRILFGIGGESLEVAQARITTDWFSRHSLAFAFGVNLSSARLFTAANDNLSPWIHAHFSTPAAAWFGVIVAATSFLSGLVVIYLDRDESRREAGVAIQETTGYHKRIVTHSSSVEDDEVFDETTPLRGAGYSNTYDGISIEADDRSESFDEQDETVHCSQIRGFRGQFWLLCLICITLYGASVPFFHICTDFFQQKWLVDGQEAGWLMSIPDIVSSVGSPVAGIMLDHFGHRSTVLPISGLILLITHTLFAFTMVSPMVSMTLMGIAYSVFASGLWPCVPYLVARHQIATAYGFVTMALNMSLFLFPLVVAQIRTIDANWVNVELFFIALSSAAVAVSLLLCILDYRNSGVLTHSSKRIQANLDGDCDTESGIVGGVEDEEVTTTTSTTKVVGEGVFVSIPATSHLPWLVCASSPPSPSLLQWTIIIPSSTSFGNAARPV</sequence>
<comment type="catalytic activity">
    <reaction evidence="20">
        <text>L-lysyl-glycine(out) = L-lysyl-glycine(in)</text>
        <dbReference type="Rhea" id="RHEA:79407"/>
        <dbReference type="ChEBI" id="CHEBI:191202"/>
    </reaction>
</comment>